<keyword evidence="3" id="KW-1185">Reference proteome</keyword>
<feature type="transmembrane region" description="Helical" evidence="1">
    <location>
        <begin position="69"/>
        <end position="95"/>
    </location>
</feature>
<sequence length="147" mass="15900">MRRRRGRWPASRASSPGREVLEIVVLLNSVWKPEKAAAQQGGVVLGLAMATALVLLWKRVGPQVESLALFRLSALVTGVVAVEMLLDGAADFLYLEGMERPGYGWMVGLSQALETGAWLGWVSIAIMALPALLVFRSIWRGTVRAGG</sequence>
<keyword evidence="1" id="KW-0812">Transmembrane</keyword>
<keyword evidence="1" id="KW-1133">Transmembrane helix</keyword>
<evidence type="ECO:0000256" key="1">
    <source>
        <dbReference type="SAM" id="Phobius"/>
    </source>
</evidence>
<organism evidence="2 3">
    <name type="scientific">Paracidovorax wautersii</name>
    <dbReference type="NCBI Taxonomy" id="1177982"/>
    <lineage>
        <taxon>Bacteria</taxon>
        <taxon>Pseudomonadati</taxon>
        <taxon>Pseudomonadota</taxon>
        <taxon>Betaproteobacteria</taxon>
        <taxon>Burkholderiales</taxon>
        <taxon>Comamonadaceae</taxon>
        <taxon>Paracidovorax</taxon>
    </lineage>
</organism>
<gene>
    <name evidence="2" type="ORF">QE399_000577</name>
</gene>
<proteinExistence type="predicted"/>
<dbReference type="EMBL" id="JAVIZX010000001">
    <property type="protein sequence ID" value="MDR6212888.1"/>
    <property type="molecule type" value="Genomic_DNA"/>
</dbReference>
<evidence type="ECO:0000313" key="3">
    <source>
        <dbReference type="Proteomes" id="UP001267710"/>
    </source>
</evidence>
<evidence type="ECO:0000313" key="2">
    <source>
        <dbReference type="EMBL" id="MDR6212888.1"/>
    </source>
</evidence>
<name>A0ABU1I8Q8_9BURK</name>
<dbReference type="RefSeq" id="WP_309825943.1">
    <property type="nucleotide sequence ID" value="NZ_JAVIZX010000001.1"/>
</dbReference>
<protein>
    <submittedName>
        <fullName evidence="2">Uncharacterized protein</fullName>
    </submittedName>
</protein>
<comment type="caution">
    <text evidence="2">The sequence shown here is derived from an EMBL/GenBank/DDBJ whole genome shotgun (WGS) entry which is preliminary data.</text>
</comment>
<accession>A0ABU1I8Q8</accession>
<feature type="transmembrane region" description="Helical" evidence="1">
    <location>
        <begin position="115"/>
        <end position="135"/>
    </location>
</feature>
<dbReference type="Proteomes" id="UP001267710">
    <property type="component" value="Unassembled WGS sequence"/>
</dbReference>
<reference evidence="2 3" key="1">
    <citation type="submission" date="2023-08" db="EMBL/GenBank/DDBJ databases">
        <title>Functional and genomic diversity of the sorghum phyllosphere microbiome.</title>
        <authorList>
            <person name="Shade A."/>
        </authorList>
    </citation>
    <scope>NUCLEOTIDE SEQUENCE [LARGE SCALE GENOMIC DNA]</scope>
    <source>
        <strain evidence="2 3">SORGH_AS_0335</strain>
    </source>
</reference>
<keyword evidence="1" id="KW-0472">Membrane</keyword>